<keyword evidence="1" id="KW-1133">Transmembrane helix</keyword>
<dbReference type="InterPro" id="IPR043993">
    <property type="entry name" value="T4SS_pilin"/>
</dbReference>
<evidence type="ECO:0000313" key="3">
    <source>
        <dbReference type="Proteomes" id="UP000176303"/>
    </source>
</evidence>
<dbReference type="EMBL" id="MGDZ01000006">
    <property type="protein sequence ID" value="OGL74141.1"/>
    <property type="molecule type" value="Genomic_DNA"/>
</dbReference>
<evidence type="ECO:0000313" key="2">
    <source>
        <dbReference type="EMBL" id="OGL74141.1"/>
    </source>
</evidence>
<feature type="transmembrane region" description="Helical" evidence="1">
    <location>
        <begin position="17"/>
        <end position="38"/>
    </location>
</feature>
<keyword evidence="1" id="KW-0812">Transmembrane</keyword>
<organism evidence="2 3">
    <name type="scientific">Candidatus Uhrbacteria bacterium RIFCSPHIGHO2_02_FULL_57_19</name>
    <dbReference type="NCBI Taxonomy" id="1802391"/>
    <lineage>
        <taxon>Bacteria</taxon>
        <taxon>Candidatus Uhriibacteriota</taxon>
    </lineage>
</organism>
<dbReference type="STRING" id="1802391.A3D72_02545"/>
<feature type="transmembrane region" description="Helical" evidence="1">
    <location>
        <begin position="53"/>
        <end position="75"/>
    </location>
</feature>
<protein>
    <submittedName>
        <fullName evidence="2">Uncharacterized protein</fullName>
    </submittedName>
</protein>
<name>A0A1F7U7E4_9BACT</name>
<dbReference type="Proteomes" id="UP000176303">
    <property type="component" value="Unassembled WGS sequence"/>
</dbReference>
<comment type="caution">
    <text evidence="2">The sequence shown here is derived from an EMBL/GenBank/DDBJ whole genome shotgun (WGS) entry which is preliminary data.</text>
</comment>
<gene>
    <name evidence="2" type="ORF">A3D72_02545</name>
</gene>
<accession>A0A1F7U7E4</accession>
<reference evidence="2 3" key="1">
    <citation type="journal article" date="2016" name="Nat. Commun.">
        <title>Thousands of microbial genomes shed light on interconnected biogeochemical processes in an aquifer system.</title>
        <authorList>
            <person name="Anantharaman K."/>
            <person name="Brown C.T."/>
            <person name="Hug L.A."/>
            <person name="Sharon I."/>
            <person name="Castelle C.J."/>
            <person name="Probst A.J."/>
            <person name="Thomas B.C."/>
            <person name="Singh A."/>
            <person name="Wilkins M.J."/>
            <person name="Karaoz U."/>
            <person name="Brodie E.L."/>
            <person name="Williams K.H."/>
            <person name="Hubbard S.S."/>
            <person name="Banfield J.F."/>
        </authorList>
    </citation>
    <scope>NUCLEOTIDE SEQUENCE [LARGE SCALE GENOMIC DNA]</scope>
</reference>
<keyword evidence="1" id="KW-0472">Membrane</keyword>
<evidence type="ECO:0000256" key="1">
    <source>
        <dbReference type="SAM" id="Phobius"/>
    </source>
</evidence>
<proteinExistence type="predicted"/>
<sequence length="84" mass="8758">MGVGITFQHLIGRVIKAVLGISGSLALAVFVWGGFMWLTSGGSPDKIEKGKKMLVWAVMGLALIFGAYAITDFIIKAVTGATGT</sequence>
<dbReference type="Pfam" id="PF18895">
    <property type="entry name" value="T4SS_pilin"/>
    <property type="match status" value="1"/>
</dbReference>
<dbReference type="AlphaFoldDB" id="A0A1F7U7E4"/>